<accession>A0ABR1GK72</accession>
<evidence type="ECO:0000256" key="1">
    <source>
        <dbReference type="SAM" id="MobiDB-lite"/>
    </source>
</evidence>
<dbReference type="EMBL" id="JAZAVJ010000315">
    <property type="protein sequence ID" value="KAK7398682.1"/>
    <property type="molecule type" value="Genomic_DNA"/>
</dbReference>
<reference evidence="2 3" key="1">
    <citation type="journal article" date="2025" name="Microbiol. Resour. Announc.">
        <title>Draft genome sequences for Neonectria magnoliae and Neonectria punicea, canker pathogens of Liriodendron tulipifera and Acer saccharum in West Virginia.</title>
        <authorList>
            <person name="Petronek H.M."/>
            <person name="Kasson M.T."/>
            <person name="Metheny A.M."/>
            <person name="Stauder C.M."/>
            <person name="Lovett B."/>
            <person name="Lynch S.C."/>
            <person name="Garnas J.R."/>
            <person name="Kasson L.R."/>
            <person name="Stajich J.E."/>
        </authorList>
    </citation>
    <scope>NUCLEOTIDE SEQUENCE [LARGE SCALE GENOMIC DNA]</scope>
    <source>
        <strain evidence="2 3">NRRL 64653</strain>
    </source>
</reference>
<comment type="caution">
    <text evidence="2">The sequence shown here is derived from an EMBL/GenBank/DDBJ whole genome shotgun (WGS) entry which is preliminary data.</text>
</comment>
<protein>
    <submittedName>
        <fullName evidence="2">Uncharacterized protein</fullName>
    </submittedName>
</protein>
<feature type="non-terminal residue" evidence="2">
    <location>
        <position position="194"/>
    </location>
</feature>
<gene>
    <name evidence="2" type="ORF">QQX98_011953</name>
</gene>
<evidence type="ECO:0000313" key="2">
    <source>
        <dbReference type="EMBL" id="KAK7398682.1"/>
    </source>
</evidence>
<organism evidence="2 3">
    <name type="scientific">Neonectria punicea</name>
    <dbReference type="NCBI Taxonomy" id="979145"/>
    <lineage>
        <taxon>Eukaryota</taxon>
        <taxon>Fungi</taxon>
        <taxon>Dikarya</taxon>
        <taxon>Ascomycota</taxon>
        <taxon>Pezizomycotina</taxon>
        <taxon>Sordariomycetes</taxon>
        <taxon>Hypocreomycetidae</taxon>
        <taxon>Hypocreales</taxon>
        <taxon>Nectriaceae</taxon>
        <taxon>Neonectria</taxon>
    </lineage>
</organism>
<sequence>MDRMDHNLDHNLEQQNCNLPDTNYDTTYEQCMAEFGLNGLEIWTGMPSLSTGSISPQVELELGQMNYPIPGVSGTCIMASDPPEYTSNNEDFHRAEYETGNTNNTNGIITNTTTTTTTNSSSGTPNSTEAYIEQLADLNLAIFRSTRSLCQCTPAATSGTNTPTLGTSNTPVSLAWPFSGEIFEATSSLIKLID</sequence>
<feature type="region of interest" description="Disordered" evidence="1">
    <location>
        <begin position="98"/>
        <end position="125"/>
    </location>
</feature>
<keyword evidence="3" id="KW-1185">Reference proteome</keyword>
<feature type="compositionally biased region" description="Low complexity" evidence="1">
    <location>
        <begin position="99"/>
        <end position="125"/>
    </location>
</feature>
<proteinExistence type="predicted"/>
<name>A0ABR1GK72_9HYPO</name>
<dbReference type="Proteomes" id="UP001498476">
    <property type="component" value="Unassembled WGS sequence"/>
</dbReference>
<evidence type="ECO:0000313" key="3">
    <source>
        <dbReference type="Proteomes" id="UP001498476"/>
    </source>
</evidence>